<gene>
    <name evidence="2" type="ORF">CAUJ_LOCUS3802</name>
</gene>
<accession>A0A8S1GY78</accession>
<evidence type="ECO:0000256" key="1">
    <source>
        <dbReference type="SAM" id="MobiDB-lite"/>
    </source>
</evidence>
<evidence type="ECO:0000313" key="3">
    <source>
        <dbReference type="Proteomes" id="UP000835052"/>
    </source>
</evidence>
<dbReference type="Proteomes" id="UP000835052">
    <property type="component" value="Unassembled WGS sequence"/>
</dbReference>
<feature type="compositionally biased region" description="Acidic residues" evidence="1">
    <location>
        <begin position="534"/>
        <end position="544"/>
    </location>
</feature>
<feature type="compositionally biased region" description="Low complexity" evidence="1">
    <location>
        <begin position="261"/>
        <end position="276"/>
    </location>
</feature>
<dbReference type="PANTHER" id="PTHR36522">
    <property type="entry name" value="AT HOOK-CONTAINING PROTEIN ATTF-4"/>
    <property type="match status" value="1"/>
</dbReference>
<protein>
    <submittedName>
        <fullName evidence="2">Uncharacterized protein</fullName>
    </submittedName>
</protein>
<feature type="region of interest" description="Disordered" evidence="1">
    <location>
        <begin position="524"/>
        <end position="551"/>
    </location>
</feature>
<feature type="region of interest" description="Disordered" evidence="1">
    <location>
        <begin position="27"/>
        <end position="55"/>
    </location>
</feature>
<name>A0A8S1GY78_9PELO</name>
<dbReference type="EMBL" id="CAJGYM010000007">
    <property type="protein sequence ID" value="CAD6187883.1"/>
    <property type="molecule type" value="Genomic_DNA"/>
</dbReference>
<sequence length="551" mass="58960">MLHRDEEHIAHLTASVANHLNTNGLFSTLSDERNSTDRSSATPSHNDDNETQDMLDEDVKDEVIKNGVQMLEETTTEKKSVEERLKQLDSNFVYIQHQLARVMRQMHVSPCNCATCASVHQKVAGVRQINDPGHMLASLFPNASHQQLQTLVELSKMNKLPSQVVTSAPSSTPTTPSIVAPPYPSQRIGSGYGSNPGGGKIVTSVDRKAVAEYAKMHGGAAAAKKFGVPPPVATYYQRKDSSNSLIPTTPVSAVMPQLPLSAPHGGSATASPGPSSEGDREENGNATPAVSSAFPAFGSQSSVTECSTPSSGGPPNLGQPMFAQSMVDMLKMNAAHATGSPGFLRGRGRGRPKLIGDELDADLVDYMVTVKQSDPHGHLTASQALQIAKQYILDRAPGLLEEHGGHVKLKLTWAMKLVSRITERQKEIELGLPAGTLSNIGRQQLNNLPGGNFMADMMAQNILSQHMFMNLNGIGGAQKGSGSDDSTNGHNEENMHVATPEILNVKELHFPLLANMFENGEKSGLVEGEIPSTNDDDDEEEDGMEIGVGTI</sequence>
<organism evidence="2 3">
    <name type="scientific">Caenorhabditis auriculariae</name>
    <dbReference type="NCBI Taxonomy" id="2777116"/>
    <lineage>
        <taxon>Eukaryota</taxon>
        <taxon>Metazoa</taxon>
        <taxon>Ecdysozoa</taxon>
        <taxon>Nematoda</taxon>
        <taxon>Chromadorea</taxon>
        <taxon>Rhabditida</taxon>
        <taxon>Rhabditina</taxon>
        <taxon>Rhabditomorpha</taxon>
        <taxon>Rhabditoidea</taxon>
        <taxon>Rhabditidae</taxon>
        <taxon>Peloderinae</taxon>
        <taxon>Caenorhabditis</taxon>
    </lineage>
</organism>
<evidence type="ECO:0000313" key="2">
    <source>
        <dbReference type="EMBL" id="CAD6187883.1"/>
    </source>
</evidence>
<dbReference type="PANTHER" id="PTHR36522:SF1">
    <property type="entry name" value="AT HOOK-CONTAINING PROTEIN ATTF-4"/>
    <property type="match status" value="1"/>
</dbReference>
<dbReference type="AlphaFoldDB" id="A0A8S1GY78"/>
<feature type="region of interest" description="Disordered" evidence="1">
    <location>
        <begin position="255"/>
        <end position="289"/>
    </location>
</feature>
<dbReference type="InterPro" id="IPR038839">
    <property type="entry name" value="Attf-4-like"/>
</dbReference>
<comment type="caution">
    <text evidence="2">The sequence shown here is derived from an EMBL/GenBank/DDBJ whole genome shotgun (WGS) entry which is preliminary data.</text>
</comment>
<reference evidence="2" key="1">
    <citation type="submission" date="2020-10" db="EMBL/GenBank/DDBJ databases">
        <authorList>
            <person name="Kikuchi T."/>
        </authorList>
    </citation>
    <scope>NUCLEOTIDE SEQUENCE</scope>
    <source>
        <strain evidence="2">NKZ352</strain>
    </source>
</reference>
<proteinExistence type="predicted"/>
<dbReference type="OrthoDB" id="5866640at2759"/>
<keyword evidence="3" id="KW-1185">Reference proteome</keyword>